<sequence length="81" mass="8940">MAFKVSVLRLHSQMGGPRFPRKILSEQGAARAGTASLPGKAWWTESGSEAGFAKTVETRQTDRFDKPVPEAGRRILCYQAF</sequence>
<reference evidence="1" key="1">
    <citation type="submission" date="2017-09" db="EMBL/GenBank/DDBJ databases">
        <title>Polyketide synthases of a Diaporthe helianthi virulent isolate.</title>
        <authorList>
            <person name="Baroncelli R."/>
        </authorList>
    </citation>
    <scope>NUCLEOTIDE SEQUENCE [LARGE SCALE GENOMIC DNA]</scope>
    <source>
        <strain evidence="1">7/96</strain>
    </source>
</reference>
<protein>
    <submittedName>
        <fullName evidence="1">Uncharacterized protein</fullName>
    </submittedName>
</protein>
<accession>A0A2P5I661</accession>
<dbReference type="InParanoid" id="A0A2P5I661"/>
<dbReference type="EMBL" id="MAVT02000227">
    <property type="protein sequence ID" value="POS77947.1"/>
    <property type="molecule type" value="Genomic_DNA"/>
</dbReference>
<proteinExistence type="predicted"/>
<organism evidence="1 2">
    <name type="scientific">Diaporthe helianthi</name>
    <dbReference type="NCBI Taxonomy" id="158607"/>
    <lineage>
        <taxon>Eukaryota</taxon>
        <taxon>Fungi</taxon>
        <taxon>Dikarya</taxon>
        <taxon>Ascomycota</taxon>
        <taxon>Pezizomycotina</taxon>
        <taxon>Sordariomycetes</taxon>
        <taxon>Sordariomycetidae</taxon>
        <taxon>Diaporthales</taxon>
        <taxon>Diaporthaceae</taxon>
        <taxon>Diaporthe</taxon>
    </lineage>
</organism>
<evidence type="ECO:0000313" key="1">
    <source>
        <dbReference type="EMBL" id="POS77947.1"/>
    </source>
</evidence>
<gene>
    <name evidence="1" type="ORF">DHEL01_v203660</name>
</gene>
<dbReference type="AlphaFoldDB" id="A0A2P5I661"/>
<evidence type="ECO:0000313" key="2">
    <source>
        <dbReference type="Proteomes" id="UP000094444"/>
    </source>
</evidence>
<comment type="caution">
    <text evidence="1">The sequence shown here is derived from an EMBL/GenBank/DDBJ whole genome shotgun (WGS) entry which is preliminary data.</text>
</comment>
<dbReference type="Proteomes" id="UP000094444">
    <property type="component" value="Unassembled WGS sequence"/>
</dbReference>
<name>A0A2P5I661_DIAHE</name>
<keyword evidence="2" id="KW-1185">Reference proteome</keyword>